<sequence length="68" mass="7299">MRLLLLAAVIALAVDAINFSGAYSQAAWSSARDKVMELSAEFSDEPIFDRRVVSADDAATKPVSPLTE</sequence>
<keyword evidence="2" id="KW-1185">Reference proteome</keyword>
<name>A0A1L3SVB9_9HYPH</name>
<evidence type="ECO:0000313" key="1">
    <source>
        <dbReference type="EMBL" id="APH73383.1"/>
    </source>
</evidence>
<gene>
    <name evidence="1" type="ORF">BSQ44_19885</name>
</gene>
<evidence type="ECO:0000313" key="2">
    <source>
        <dbReference type="Proteomes" id="UP000182840"/>
    </source>
</evidence>
<proteinExistence type="predicted"/>
<dbReference type="EMBL" id="CP018171">
    <property type="protein sequence ID" value="APH73383.1"/>
    <property type="molecule type" value="Genomic_DNA"/>
</dbReference>
<dbReference type="AlphaFoldDB" id="A0A1L3SVB9"/>
<dbReference type="KEGG" id="meso:BSQ44_19885"/>
<reference evidence="2" key="1">
    <citation type="submission" date="2016-11" db="EMBL/GenBank/DDBJ databases">
        <title>Mesorhizobium oceanicum sp. nov., isolated from deep seawater in South China Sea.</title>
        <authorList>
            <person name="Fu G.-Y."/>
        </authorList>
    </citation>
    <scope>NUCLEOTIDE SEQUENCE [LARGE SCALE GENOMIC DNA]</scope>
    <source>
        <strain evidence="2">B7</strain>
    </source>
</reference>
<protein>
    <submittedName>
        <fullName evidence="1">Uncharacterized protein</fullName>
    </submittedName>
</protein>
<dbReference type="RefSeq" id="WP_072606853.1">
    <property type="nucleotide sequence ID" value="NZ_CP018171.1"/>
</dbReference>
<organism evidence="1 2">
    <name type="scientific">Aquibium oceanicum</name>
    <dbReference type="NCBI Taxonomy" id="1670800"/>
    <lineage>
        <taxon>Bacteria</taxon>
        <taxon>Pseudomonadati</taxon>
        <taxon>Pseudomonadota</taxon>
        <taxon>Alphaproteobacteria</taxon>
        <taxon>Hyphomicrobiales</taxon>
        <taxon>Phyllobacteriaceae</taxon>
        <taxon>Aquibium</taxon>
    </lineage>
</organism>
<dbReference type="Proteomes" id="UP000182840">
    <property type="component" value="Chromosome"/>
</dbReference>
<accession>A0A1L3SVB9</accession>